<comment type="function">
    <text evidence="7">Involved in rRNA-processing at A0, A1 and A2 sites and negatively regulates telomerase.</text>
</comment>
<protein>
    <recommendedName>
        <fullName evidence="6">PinX1-related protein 1</fullName>
    </recommendedName>
</protein>
<feature type="compositionally biased region" description="Low complexity" evidence="8">
    <location>
        <begin position="257"/>
        <end position="266"/>
    </location>
</feature>
<gene>
    <name evidence="10" type="ORF">FJTKL_08843</name>
</gene>
<feature type="region of interest" description="Disordered" evidence="8">
    <location>
        <begin position="246"/>
        <end position="412"/>
    </location>
</feature>
<dbReference type="Proteomes" id="UP001600888">
    <property type="component" value="Unassembled WGS sequence"/>
</dbReference>
<evidence type="ECO:0000256" key="2">
    <source>
        <dbReference type="ARBA" id="ARBA00022517"/>
    </source>
</evidence>
<dbReference type="InterPro" id="IPR050656">
    <property type="entry name" value="PINX1"/>
</dbReference>
<comment type="subcellular location">
    <subcellularLocation>
        <location evidence="1">Nucleus</location>
        <location evidence="1">Nucleolus</location>
    </subcellularLocation>
</comment>
<keyword evidence="11" id="KW-1185">Reference proteome</keyword>
<sequence>MRMFKNRQVEGRKIIRSLMPARVVTFARAGVGKFLVAMAGGRHTDHQWIGSDEPTSNSQIQIRNQIAIQFQPDPAPPPWVSPAPKSNSAFIPKECRVINTNKSRSKKKWAKDPNNTAWSRNTDTFGHKILRSQGWAPGQYLGAENASHSEYYGAANASHIRAVLKDDSLGLGAKRNQGDECTGLDALQDLLSRLNGKSEESLGEEQKKREDLKINKYLHRKLGTVTFVYGGLLVGDKVQELADSMKDKTQNAAQVPGSEETSGESSEAGKKEKKSKKRKAEDAEGVKSDSKKEKKSKKSKSQDADEDSKSKRKEKKAKKRKEKDEDSSPDDADEDASDRKKAKKEKKEKRRKAKLENDDEDAADASDPKSKKSKKKSKTDKDEPTPQPTELSTPTASGTSTPSIPTRHLARSRFIAQKRAAVMDQTALNQIFMIKT</sequence>
<dbReference type="PANTHER" id="PTHR23149:SF31">
    <property type="entry name" value="PROTEIN PXR1"/>
    <property type="match status" value="1"/>
</dbReference>
<feature type="compositionally biased region" description="Basic residues" evidence="8">
    <location>
        <begin position="340"/>
        <end position="353"/>
    </location>
</feature>
<dbReference type="PANTHER" id="PTHR23149">
    <property type="entry name" value="G PATCH DOMAIN CONTAINING PROTEIN"/>
    <property type="match status" value="1"/>
</dbReference>
<dbReference type="PROSITE" id="PS50174">
    <property type="entry name" value="G_PATCH"/>
    <property type="match status" value="1"/>
</dbReference>
<dbReference type="InterPro" id="IPR000467">
    <property type="entry name" value="G_patch_dom"/>
</dbReference>
<accession>A0ABR4EPS7</accession>
<feature type="domain" description="G-patch" evidence="9">
    <location>
        <begin position="122"/>
        <end position="176"/>
    </location>
</feature>
<evidence type="ECO:0000256" key="4">
    <source>
        <dbReference type="ARBA" id="ARBA00023242"/>
    </source>
</evidence>
<proteinExistence type="inferred from homology"/>
<evidence type="ECO:0000313" key="11">
    <source>
        <dbReference type="Proteomes" id="UP001600888"/>
    </source>
</evidence>
<feature type="compositionally biased region" description="Basic and acidic residues" evidence="8">
    <location>
        <begin position="279"/>
        <end position="292"/>
    </location>
</feature>
<feature type="compositionally biased region" description="Basic residues" evidence="8">
    <location>
        <begin position="310"/>
        <end position="321"/>
    </location>
</feature>
<dbReference type="Pfam" id="PF01585">
    <property type="entry name" value="G-patch"/>
    <property type="match status" value="1"/>
</dbReference>
<evidence type="ECO:0000256" key="1">
    <source>
        <dbReference type="ARBA" id="ARBA00004604"/>
    </source>
</evidence>
<feature type="compositionally biased region" description="Basic and acidic residues" evidence="8">
    <location>
        <begin position="300"/>
        <end position="309"/>
    </location>
</feature>
<keyword evidence="2" id="KW-0690">Ribosome biogenesis</keyword>
<comment type="caution">
    <text evidence="10">The sequence shown here is derived from an EMBL/GenBank/DDBJ whole genome shotgun (WGS) entry which is preliminary data.</text>
</comment>
<evidence type="ECO:0000313" key="10">
    <source>
        <dbReference type="EMBL" id="KAL2284433.1"/>
    </source>
</evidence>
<reference evidence="10 11" key="1">
    <citation type="submission" date="2024-03" db="EMBL/GenBank/DDBJ databases">
        <title>A high-quality draft genome sequence of Diaporthe vaccinii, a causative agent of upright dieback and viscid rot disease in cranberry plants.</title>
        <authorList>
            <person name="Sarrasin M."/>
            <person name="Lang B.F."/>
            <person name="Burger G."/>
        </authorList>
    </citation>
    <scope>NUCLEOTIDE SEQUENCE [LARGE SCALE GENOMIC DNA]</scope>
    <source>
        <strain evidence="10 11">IS7</strain>
    </source>
</reference>
<evidence type="ECO:0000256" key="5">
    <source>
        <dbReference type="ARBA" id="ARBA00038007"/>
    </source>
</evidence>
<dbReference type="EMBL" id="JBAWTH010000036">
    <property type="protein sequence ID" value="KAL2284433.1"/>
    <property type="molecule type" value="Genomic_DNA"/>
</dbReference>
<evidence type="ECO:0000259" key="9">
    <source>
        <dbReference type="PROSITE" id="PS50174"/>
    </source>
</evidence>
<evidence type="ECO:0000256" key="8">
    <source>
        <dbReference type="SAM" id="MobiDB-lite"/>
    </source>
</evidence>
<feature type="compositionally biased region" description="Low complexity" evidence="8">
    <location>
        <begin position="392"/>
        <end position="406"/>
    </location>
</feature>
<evidence type="ECO:0000256" key="6">
    <source>
        <dbReference type="ARBA" id="ARBA00041961"/>
    </source>
</evidence>
<comment type="similarity">
    <text evidence="5">Belongs to the PINX1 family.</text>
</comment>
<feature type="compositionally biased region" description="Acidic residues" evidence="8">
    <location>
        <begin position="325"/>
        <end position="336"/>
    </location>
</feature>
<evidence type="ECO:0000256" key="3">
    <source>
        <dbReference type="ARBA" id="ARBA00022552"/>
    </source>
</evidence>
<name>A0ABR4EPS7_9PEZI</name>
<evidence type="ECO:0000256" key="7">
    <source>
        <dbReference type="ARBA" id="ARBA00043878"/>
    </source>
</evidence>
<keyword evidence="3" id="KW-0698">rRNA processing</keyword>
<organism evidence="10 11">
    <name type="scientific">Diaporthe vaccinii</name>
    <dbReference type="NCBI Taxonomy" id="105482"/>
    <lineage>
        <taxon>Eukaryota</taxon>
        <taxon>Fungi</taxon>
        <taxon>Dikarya</taxon>
        <taxon>Ascomycota</taxon>
        <taxon>Pezizomycotina</taxon>
        <taxon>Sordariomycetes</taxon>
        <taxon>Sordariomycetidae</taxon>
        <taxon>Diaporthales</taxon>
        <taxon>Diaporthaceae</taxon>
        <taxon>Diaporthe</taxon>
        <taxon>Diaporthe eres species complex</taxon>
    </lineage>
</organism>
<keyword evidence="4" id="KW-0539">Nucleus</keyword>